<dbReference type="InterPro" id="IPR040645">
    <property type="entry name" value="Neurabin-1/2_PDZ"/>
</dbReference>
<dbReference type="Pfam" id="PF00595">
    <property type="entry name" value="PDZ"/>
    <property type="match status" value="1"/>
</dbReference>
<dbReference type="PANTHER" id="PTHR16154">
    <property type="entry name" value="NEURABIN"/>
    <property type="match status" value="1"/>
</dbReference>
<dbReference type="Pfam" id="PF17817">
    <property type="entry name" value="PDZ_5"/>
    <property type="match status" value="1"/>
</dbReference>
<sequence>MLTTTPELCSDEVRTRFSHTKALFESLERSTENVPSFYSPRPQRHSFQPSSFPKDYGQPPSSSTSSASTPTSASYTSGRGPPPVPPPKPVNTVAPRATSPVSQVTRNFNDLASDLEKITSPPAVIAPKTYPKITDSLRYAKKNASFPNADDDASTASSGAPPPPSDLPPSATATKVASAVSGAAANSYEPYWRDPSYYKRRFGLRVQLEPQQTLPPVRLMVVTMIGVSYSRQPEVYHVECLPSPSSSSYSFVEPLRNFSLQLAVFVFILDHLAMIRRRDPAAVNVTETVIDGVSEIEEDGLIDIVRGLSPDLETNVENRKVSFSTAPIKVFSTHGVEEYDRRNDDVDPVASCAEYELERRLEKMDLFEVTLEKGPEGLGISIVGLGVQADAGLEKLGIFVKSITPGGAVHRDGRIQVCDQIVTVDGQSLIGVTQEFAGQTLDLQVASSILPSAVIPTLTAVKLKP</sequence>
<evidence type="ECO:0000256" key="10">
    <source>
        <dbReference type="ARBA" id="ARBA00023212"/>
    </source>
</evidence>
<evidence type="ECO:0000256" key="5">
    <source>
        <dbReference type="ARBA" id="ARBA00022782"/>
    </source>
</evidence>
<accession>A0A4U5PJY5</accession>
<keyword evidence="4" id="KW-0597">Phosphoprotein</keyword>
<feature type="region of interest" description="Disordered" evidence="12">
    <location>
        <begin position="144"/>
        <end position="173"/>
    </location>
</feature>
<dbReference type="GO" id="GO:0005737">
    <property type="term" value="C:cytoplasm"/>
    <property type="evidence" value="ECO:0007669"/>
    <property type="project" value="TreeGrafter"/>
</dbReference>
<dbReference type="GO" id="GO:0014069">
    <property type="term" value="C:postsynaptic density"/>
    <property type="evidence" value="ECO:0007669"/>
    <property type="project" value="TreeGrafter"/>
</dbReference>
<dbReference type="FunFam" id="2.30.42.10:FF:000010">
    <property type="entry name" value="Neurabin-1 isoform 1"/>
    <property type="match status" value="1"/>
</dbReference>
<keyword evidence="5" id="KW-0221">Differentiation</keyword>
<keyword evidence="6" id="KW-0524">Neurogenesis</keyword>
<reference evidence="14 15" key="1">
    <citation type="journal article" date="2015" name="Genome Biol.">
        <title>Comparative genomics of Steinernema reveals deeply conserved gene regulatory networks.</title>
        <authorList>
            <person name="Dillman A.R."/>
            <person name="Macchietto M."/>
            <person name="Porter C.F."/>
            <person name="Rogers A."/>
            <person name="Williams B."/>
            <person name="Antoshechkin I."/>
            <person name="Lee M.M."/>
            <person name="Goodwin Z."/>
            <person name="Lu X."/>
            <person name="Lewis E.E."/>
            <person name="Goodrich-Blair H."/>
            <person name="Stock S.P."/>
            <person name="Adams B.J."/>
            <person name="Sternberg P.W."/>
            <person name="Mortazavi A."/>
        </authorList>
    </citation>
    <scope>NUCLEOTIDE SEQUENCE [LARGE SCALE GENOMIC DNA]</scope>
    <source>
        <strain evidence="14 15">ALL</strain>
    </source>
</reference>
<evidence type="ECO:0000256" key="11">
    <source>
        <dbReference type="ARBA" id="ARBA00034103"/>
    </source>
</evidence>
<evidence type="ECO:0000256" key="8">
    <source>
        <dbReference type="ARBA" id="ARBA00023054"/>
    </source>
</evidence>
<name>A0A4U5PJY5_STECR</name>
<evidence type="ECO:0000256" key="12">
    <source>
        <dbReference type="SAM" id="MobiDB-lite"/>
    </source>
</evidence>
<dbReference type="GO" id="GO:0015629">
    <property type="term" value="C:actin cytoskeleton"/>
    <property type="evidence" value="ECO:0007669"/>
    <property type="project" value="TreeGrafter"/>
</dbReference>
<comment type="subcellular location">
    <subcellularLocation>
        <location evidence="1">Cytoplasm</location>
        <location evidence="1">Cytoskeleton</location>
    </subcellularLocation>
    <subcellularLocation>
        <location evidence="11">Synapse</location>
    </subcellularLocation>
</comment>
<evidence type="ECO:0000256" key="3">
    <source>
        <dbReference type="ARBA" id="ARBA00022490"/>
    </source>
</evidence>
<keyword evidence="2" id="KW-0217">Developmental protein</keyword>
<keyword evidence="8" id="KW-0175">Coiled coil</keyword>
<dbReference type="SMART" id="SM00228">
    <property type="entry name" value="PDZ"/>
    <property type="match status" value="1"/>
</dbReference>
<evidence type="ECO:0000256" key="9">
    <source>
        <dbReference type="ARBA" id="ARBA00023203"/>
    </source>
</evidence>
<feature type="domain" description="PDZ" evidence="13">
    <location>
        <begin position="368"/>
        <end position="441"/>
    </location>
</feature>
<evidence type="ECO:0000313" key="14">
    <source>
        <dbReference type="EMBL" id="TKR96930.1"/>
    </source>
</evidence>
<proteinExistence type="predicted"/>
<dbReference type="PANTHER" id="PTHR16154:SF6">
    <property type="entry name" value="SPINOPHILIN, ISOFORM J"/>
    <property type="match status" value="1"/>
</dbReference>
<dbReference type="AlphaFoldDB" id="A0A4U5PJY5"/>
<dbReference type="GO" id="GO:0051015">
    <property type="term" value="F:actin filament binding"/>
    <property type="evidence" value="ECO:0007669"/>
    <property type="project" value="TreeGrafter"/>
</dbReference>
<dbReference type="GO" id="GO:0019722">
    <property type="term" value="P:calcium-mediated signaling"/>
    <property type="evidence" value="ECO:0007669"/>
    <property type="project" value="TreeGrafter"/>
</dbReference>
<comment type="caution">
    <text evidence="14">The sequence shown here is derived from an EMBL/GenBank/DDBJ whole genome shotgun (WGS) entry which is preliminary data.</text>
</comment>
<dbReference type="Gene3D" id="2.30.42.10">
    <property type="match status" value="1"/>
</dbReference>
<dbReference type="InterPro" id="IPR043446">
    <property type="entry name" value="Neurabin-like"/>
</dbReference>
<dbReference type="OrthoDB" id="62701at2759"/>
<organism evidence="14 15">
    <name type="scientific">Steinernema carpocapsae</name>
    <name type="common">Entomopathogenic nematode</name>
    <dbReference type="NCBI Taxonomy" id="34508"/>
    <lineage>
        <taxon>Eukaryota</taxon>
        <taxon>Metazoa</taxon>
        <taxon>Ecdysozoa</taxon>
        <taxon>Nematoda</taxon>
        <taxon>Chromadorea</taxon>
        <taxon>Rhabditida</taxon>
        <taxon>Tylenchina</taxon>
        <taxon>Panagrolaimomorpha</taxon>
        <taxon>Strongyloidoidea</taxon>
        <taxon>Steinernematidae</taxon>
        <taxon>Steinernema</taxon>
    </lineage>
</organism>
<dbReference type="GO" id="GO:0030425">
    <property type="term" value="C:dendrite"/>
    <property type="evidence" value="ECO:0007669"/>
    <property type="project" value="TreeGrafter"/>
</dbReference>
<dbReference type="GO" id="GO:0007015">
    <property type="term" value="P:actin filament organization"/>
    <property type="evidence" value="ECO:0007669"/>
    <property type="project" value="TreeGrafter"/>
</dbReference>
<feature type="region of interest" description="Disordered" evidence="12">
    <location>
        <begin position="26"/>
        <end position="103"/>
    </location>
</feature>
<dbReference type="PROSITE" id="PS50106">
    <property type="entry name" value="PDZ"/>
    <property type="match status" value="1"/>
</dbReference>
<keyword evidence="3" id="KW-0963">Cytoplasm</keyword>
<evidence type="ECO:0000256" key="1">
    <source>
        <dbReference type="ARBA" id="ARBA00004245"/>
    </source>
</evidence>
<evidence type="ECO:0000256" key="6">
    <source>
        <dbReference type="ARBA" id="ARBA00022902"/>
    </source>
</evidence>
<protein>
    <recommendedName>
        <fullName evidence="13">PDZ domain-containing protein</fullName>
    </recommendedName>
</protein>
<evidence type="ECO:0000256" key="4">
    <source>
        <dbReference type="ARBA" id="ARBA00022553"/>
    </source>
</evidence>
<feature type="compositionally biased region" description="Low complexity" evidence="12">
    <location>
        <begin position="59"/>
        <end position="77"/>
    </location>
</feature>
<keyword evidence="10" id="KW-0206">Cytoskeleton</keyword>
<evidence type="ECO:0000256" key="2">
    <source>
        <dbReference type="ARBA" id="ARBA00022473"/>
    </source>
</evidence>
<keyword evidence="7" id="KW-0770">Synapse</keyword>
<keyword evidence="15" id="KW-1185">Reference proteome</keyword>
<evidence type="ECO:0000313" key="15">
    <source>
        <dbReference type="Proteomes" id="UP000298663"/>
    </source>
</evidence>
<feature type="compositionally biased region" description="Pro residues" evidence="12">
    <location>
        <begin position="80"/>
        <end position="89"/>
    </location>
</feature>
<dbReference type="InterPro" id="IPR001478">
    <property type="entry name" value="PDZ"/>
</dbReference>
<dbReference type="Proteomes" id="UP000298663">
    <property type="component" value="Unassembled WGS sequence"/>
</dbReference>
<dbReference type="InterPro" id="IPR036034">
    <property type="entry name" value="PDZ_sf"/>
</dbReference>
<dbReference type="EMBL" id="AZBU02000002">
    <property type="protein sequence ID" value="TKR96930.1"/>
    <property type="molecule type" value="Genomic_DNA"/>
</dbReference>
<evidence type="ECO:0000256" key="7">
    <source>
        <dbReference type="ARBA" id="ARBA00023018"/>
    </source>
</evidence>
<keyword evidence="9" id="KW-0009">Actin-binding</keyword>
<reference evidence="14 15" key="2">
    <citation type="journal article" date="2019" name="G3 (Bethesda)">
        <title>Hybrid Assembly of the Genome of the Entomopathogenic Nematode Steinernema carpocapsae Identifies the X-Chromosome.</title>
        <authorList>
            <person name="Serra L."/>
            <person name="Macchietto M."/>
            <person name="Macias-Munoz A."/>
            <person name="McGill C.J."/>
            <person name="Rodriguez I.M."/>
            <person name="Rodriguez B."/>
            <person name="Murad R."/>
            <person name="Mortazavi A."/>
        </authorList>
    </citation>
    <scope>NUCLEOTIDE SEQUENCE [LARGE SCALE GENOMIC DNA]</scope>
    <source>
        <strain evidence="14 15">ALL</strain>
    </source>
</reference>
<dbReference type="GO" id="GO:0031175">
    <property type="term" value="P:neuron projection development"/>
    <property type="evidence" value="ECO:0007669"/>
    <property type="project" value="TreeGrafter"/>
</dbReference>
<gene>
    <name evidence="14" type="ORF">L596_010876</name>
</gene>
<dbReference type="SUPFAM" id="SSF50156">
    <property type="entry name" value="PDZ domain-like"/>
    <property type="match status" value="1"/>
</dbReference>
<dbReference type="STRING" id="34508.A0A4U5PJY5"/>
<evidence type="ECO:0000259" key="13">
    <source>
        <dbReference type="PROSITE" id="PS50106"/>
    </source>
</evidence>